<protein>
    <recommendedName>
        <fullName evidence="6">FAD dependent oxidoreductase domain-containing protein</fullName>
    </recommendedName>
</protein>
<name>J6FBI2_TRIAS</name>
<keyword evidence="5" id="KW-0560">Oxidoreductase</keyword>
<evidence type="ECO:0000313" key="7">
    <source>
        <dbReference type="EMBL" id="EJT52477.1"/>
    </source>
</evidence>
<dbReference type="GO" id="GO:0003884">
    <property type="term" value="F:D-amino-acid oxidase activity"/>
    <property type="evidence" value="ECO:0007669"/>
    <property type="project" value="InterPro"/>
</dbReference>
<evidence type="ECO:0000256" key="3">
    <source>
        <dbReference type="ARBA" id="ARBA00022630"/>
    </source>
</evidence>
<dbReference type="Pfam" id="PF01266">
    <property type="entry name" value="DAO"/>
    <property type="match status" value="1"/>
</dbReference>
<evidence type="ECO:0000256" key="1">
    <source>
        <dbReference type="ARBA" id="ARBA00001974"/>
    </source>
</evidence>
<dbReference type="GO" id="GO:0019478">
    <property type="term" value="P:D-amino acid catabolic process"/>
    <property type="evidence" value="ECO:0007669"/>
    <property type="project" value="TreeGrafter"/>
</dbReference>
<dbReference type="VEuPathDB" id="FungiDB:A1Q1_03993"/>
<dbReference type="GO" id="GO:0005737">
    <property type="term" value="C:cytoplasm"/>
    <property type="evidence" value="ECO:0007669"/>
    <property type="project" value="TreeGrafter"/>
</dbReference>
<dbReference type="PROSITE" id="PS00677">
    <property type="entry name" value="DAO"/>
    <property type="match status" value="1"/>
</dbReference>
<dbReference type="InterPro" id="IPR023209">
    <property type="entry name" value="DAO"/>
</dbReference>
<organism evidence="7 8">
    <name type="scientific">Trichosporon asahii var. asahii (strain ATCC 90039 / CBS 2479 / JCM 2466 / KCTC 7840 / NBRC 103889/ NCYC 2677 / UAMH 7654)</name>
    <name type="common">Yeast</name>
    <dbReference type="NCBI Taxonomy" id="1186058"/>
    <lineage>
        <taxon>Eukaryota</taxon>
        <taxon>Fungi</taxon>
        <taxon>Dikarya</taxon>
        <taxon>Basidiomycota</taxon>
        <taxon>Agaricomycotina</taxon>
        <taxon>Tremellomycetes</taxon>
        <taxon>Trichosporonales</taxon>
        <taxon>Trichosporonaceae</taxon>
        <taxon>Trichosporon</taxon>
    </lineage>
</organism>
<evidence type="ECO:0000256" key="2">
    <source>
        <dbReference type="ARBA" id="ARBA00006730"/>
    </source>
</evidence>
<evidence type="ECO:0000256" key="5">
    <source>
        <dbReference type="ARBA" id="ARBA00023002"/>
    </source>
</evidence>
<dbReference type="KEGG" id="tasa:A1Q1_03993"/>
<dbReference type="InterPro" id="IPR006076">
    <property type="entry name" value="FAD-dep_OxRdtase"/>
</dbReference>
<dbReference type="SUPFAM" id="SSF54373">
    <property type="entry name" value="FAD-linked reductases, C-terminal domain"/>
    <property type="match status" value="1"/>
</dbReference>
<evidence type="ECO:0000256" key="4">
    <source>
        <dbReference type="ARBA" id="ARBA00022827"/>
    </source>
</evidence>
<comment type="cofactor">
    <cofactor evidence="1">
        <name>FAD</name>
        <dbReference type="ChEBI" id="CHEBI:57692"/>
    </cofactor>
</comment>
<dbReference type="PANTHER" id="PTHR11530:SF30">
    <property type="entry name" value="FAD DEPENDENT OXIDOREDUCTASE DOMAIN-CONTAINING PROTEIN"/>
    <property type="match status" value="1"/>
</dbReference>
<dbReference type="Proteomes" id="UP000002748">
    <property type="component" value="Unassembled WGS sequence"/>
</dbReference>
<dbReference type="EMBL" id="ALBS01000025">
    <property type="protein sequence ID" value="EJT52477.1"/>
    <property type="molecule type" value="Genomic_DNA"/>
</dbReference>
<dbReference type="AlphaFoldDB" id="J6FBI2"/>
<comment type="caution">
    <text evidence="7">The sequence shown here is derived from an EMBL/GenBank/DDBJ whole genome shotgun (WGS) entry which is preliminary data.</text>
</comment>
<dbReference type="OrthoDB" id="2015447at2759"/>
<dbReference type="HOGENOM" id="CLU_034311_1_0_1"/>
<dbReference type="Gene3D" id="3.30.9.10">
    <property type="entry name" value="D-Amino Acid Oxidase, subunit A, domain 2"/>
    <property type="match status" value="1"/>
</dbReference>
<dbReference type="Gene3D" id="3.40.50.720">
    <property type="entry name" value="NAD(P)-binding Rossmann-like Domain"/>
    <property type="match status" value="1"/>
</dbReference>
<dbReference type="SUPFAM" id="SSF51971">
    <property type="entry name" value="Nucleotide-binding domain"/>
    <property type="match status" value="1"/>
</dbReference>
<dbReference type="InterPro" id="IPR006181">
    <property type="entry name" value="D-amino_acid_oxidase_CS"/>
</dbReference>
<dbReference type="GO" id="GO:0071949">
    <property type="term" value="F:FAD binding"/>
    <property type="evidence" value="ECO:0007669"/>
    <property type="project" value="InterPro"/>
</dbReference>
<keyword evidence="4" id="KW-0274">FAD</keyword>
<reference evidence="7 8" key="1">
    <citation type="journal article" date="2012" name="Eukaryot. Cell">
        <title>Draft genome sequence of CBS 2479, the standard type strain of Trichosporon asahii.</title>
        <authorList>
            <person name="Yang R.Y."/>
            <person name="Li H.T."/>
            <person name="Zhu H."/>
            <person name="Zhou G.P."/>
            <person name="Wang M."/>
            <person name="Wang L."/>
        </authorList>
    </citation>
    <scope>NUCLEOTIDE SEQUENCE [LARGE SCALE GENOMIC DNA]</scope>
    <source>
        <strain evidence="8">ATCC 90039 / CBS 2479 / JCM 2466 / KCTC 7840 / NCYC 2677 / UAMH 7654</strain>
    </source>
</reference>
<proteinExistence type="inferred from homology"/>
<dbReference type="PIRSF" id="PIRSF000189">
    <property type="entry name" value="D-aa_oxidase"/>
    <property type="match status" value="1"/>
</dbReference>
<gene>
    <name evidence="7" type="ORF">A1Q1_03993</name>
</gene>
<dbReference type="PANTHER" id="PTHR11530">
    <property type="entry name" value="D-AMINO ACID OXIDASE"/>
    <property type="match status" value="1"/>
</dbReference>
<feature type="domain" description="FAD dependent oxidoreductase" evidence="6">
    <location>
        <begin position="4"/>
        <end position="362"/>
    </location>
</feature>
<evidence type="ECO:0000313" key="8">
    <source>
        <dbReference type="Proteomes" id="UP000002748"/>
    </source>
</evidence>
<keyword evidence="3" id="KW-0285">Flavoprotein</keyword>
<comment type="similarity">
    <text evidence="2">Belongs to the DAMOX/DASOX family.</text>
</comment>
<dbReference type="RefSeq" id="XP_014183844.1">
    <property type="nucleotide sequence ID" value="XM_014328369.1"/>
</dbReference>
<dbReference type="GeneID" id="25987506"/>
<sequence>MPYDALVLGAGVYGLTIATELADRGVKVAVVARDLPEDLTSVGFASPWAGCNWCSFETDGSTPAAEWDAITYKYLGKLSKEHPDLCKRITFYDVWDEDRGKPWYSDLVFNCSVEKGSPDSPLPGGFPFGAKFESYILHAPNYLQHLAKKLRERGVPIIRRRLSALDEAYDLPEVGPVDLVVNSLALGNRTLIGVEDEAMYPAQGQTVLVKAPLVNRCTMSTGTVLSKSTPGEEIAYIIPRPGSEGHVICGGTYNRNNWSTVPDAREAERILKACYALDPLLAGPNGKSWRDIEIVAHNVGLRPSRDGGVRLEVEKRTLGENKILVPKMAGQRRRDVTVVHAYGPGGAGYQSSKGLAEKAADLVMQNVGARAKL</sequence>
<evidence type="ECO:0000259" key="6">
    <source>
        <dbReference type="Pfam" id="PF01266"/>
    </source>
</evidence>
<accession>J6FBI2</accession>